<feature type="chain" id="PRO_5039687125" evidence="1">
    <location>
        <begin position="29"/>
        <end position="345"/>
    </location>
</feature>
<evidence type="ECO:0000313" key="3">
    <source>
        <dbReference type="Proteomes" id="UP000295411"/>
    </source>
</evidence>
<protein>
    <submittedName>
        <fullName evidence="2">Uncharacterized protein</fullName>
    </submittedName>
</protein>
<gene>
    <name evidence="2" type="ORF">E2F48_10235</name>
</gene>
<dbReference type="AlphaFoldDB" id="A0A4R5TWT2"/>
<sequence>MQITPRYLERPAQMVLALLLVVSALLSAAPVPTVAGTPNPLTCAGYPEKRTFVETQSWWTPTAGATPAGTDHGHIHIGACIPERETVTGPFTLDIRMMLHDPGLQEANTGKTKTPYVSVVMKSASIEKPQSKLYQTGWKCPTPGTCTRWGKVRVDPSIFSTDGLKETRLRFFSDVADPARRGRTTTARMTASLNFQYYVDLSPTRIVNDISDESYLRGKGWYSSPGRNLAKGGYCEADLLTVPAPNIPVSGIWSPAVKMVWHGEAGDPPVTAHEVRIDPDLHANVPGLILRRASGGYDGRIRIDTTRLTNGKHKLFLRADCNDQYRRNSTTSGILIVPFEVANGK</sequence>
<accession>A0A4R5TWT2</accession>
<dbReference type="Proteomes" id="UP000295411">
    <property type="component" value="Unassembled WGS sequence"/>
</dbReference>
<organism evidence="2 3">
    <name type="scientific">Arthrobacter crusticola</name>
    <dbReference type="NCBI Taxonomy" id="2547960"/>
    <lineage>
        <taxon>Bacteria</taxon>
        <taxon>Bacillati</taxon>
        <taxon>Actinomycetota</taxon>
        <taxon>Actinomycetes</taxon>
        <taxon>Micrococcales</taxon>
        <taxon>Micrococcaceae</taxon>
        <taxon>Arthrobacter</taxon>
    </lineage>
</organism>
<comment type="caution">
    <text evidence="2">The sequence shown here is derived from an EMBL/GenBank/DDBJ whole genome shotgun (WGS) entry which is preliminary data.</text>
</comment>
<proteinExistence type="predicted"/>
<name>A0A4R5TWT2_9MICC</name>
<dbReference type="EMBL" id="SMTK01000003">
    <property type="protein sequence ID" value="TDK25613.1"/>
    <property type="molecule type" value="Genomic_DNA"/>
</dbReference>
<keyword evidence="3" id="KW-1185">Reference proteome</keyword>
<keyword evidence="1" id="KW-0732">Signal</keyword>
<evidence type="ECO:0000313" key="2">
    <source>
        <dbReference type="EMBL" id="TDK25613.1"/>
    </source>
</evidence>
<feature type="signal peptide" evidence="1">
    <location>
        <begin position="1"/>
        <end position="28"/>
    </location>
</feature>
<reference evidence="2 3" key="1">
    <citation type="submission" date="2019-03" db="EMBL/GenBank/DDBJ databases">
        <title>Arthrobacter sp. nov., an bacterium isolated from biocrust in Mu Us Desert.</title>
        <authorList>
            <person name="Lixiong L."/>
        </authorList>
    </citation>
    <scope>NUCLEOTIDE SEQUENCE [LARGE SCALE GENOMIC DNA]</scope>
    <source>
        <strain evidence="2 3">SLN-3</strain>
    </source>
</reference>
<evidence type="ECO:0000256" key="1">
    <source>
        <dbReference type="SAM" id="SignalP"/>
    </source>
</evidence>